<sequence>MKKSGIFGTLDPFLEDGPILGRRVANLGFLRALLAADPFEAYHFFIADKPRRESLSGHLATLAPDIAQEGRLAFMDRRELPARLAATPYACFHQSDCISHPAALARLRNAHARSLFPITGPVHSLSYPDYPAAFLRHLWPGATARDCIIATSRAGELAVHGFFERLRQGYGLAHMPGPSVRRIPLGVDADALERPLPGPEDKADLRQRLGLPQGRGLVLVLGRVSHASKMDLLPLIRAMARLAAERPDLGPASLLVAGWAEADDPFPQSLAELSARAGVDMILDLRPGERRKAELLAACDIFCSIADNPQETFGLTLLEAQAAGLPVVASDYDGYRDLVAHGETGVLVPTTGPAPAEADDFVDRLAPVLFDNQYHLLLAQRTVVHTPALALALAKLLENPALRRSMGQAGRQRVRDSFLWNAVIDRHIDLWDELSALPAPDIEQLRTVPHPLELPYSRVFAPYPARTLLPQDRLRPGRTGQALLSGKEFPVLYAGLDGLLEADAVRKLVFLARKGEAAGPLAERFRELCPGMDAERAAYHVLWAMKHDLLEPEP</sequence>
<dbReference type="Gene3D" id="3.40.50.2000">
    <property type="entry name" value="Glycogen Phosphorylase B"/>
    <property type="match status" value="1"/>
</dbReference>
<dbReference type="RefSeq" id="WP_089274215.1">
    <property type="nucleotide sequence ID" value="NZ_FZOC01000003.1"/>
</dbReference>
<dbReference type="OrthoDB" id="9790710at2"/>
<dbReference type="PANTHER" id="PTHR12526">
    <property type="entry name" value="GLYCOSYLTRANSFERASE"/>
    <property type="match status" value="1"/>
</dbReference>
<evidence type="ECO:0000313" key="2">
    <source>
        <dbReference type="EMBL" id="SNR91251.1"/>
    </source>
</evidence>
<proteinExistence type="predicted"/>
<organism evidence="2 3">
    <name type="scientific">Humidesulfovibrio mexicanus</name>
    <dbReference type="NCBI Taxonomy" id="147047"/>
    <lineage>
        <taxon>Bacteria</taxon>
        <taxon>Pseudomonadati</taxon>
        <taxon>Thermodesulfobacteriota</taxon>
        <taxon>Desulfovibrionia</taxon>
        <taxon>Desulfovibrionales</taxon>
        <taxon>Desulfovibrionaceae</taxon>
        <taxon>Humidesulfovibrio</taxon>
    </lineage>
</organism>
<protein>
    <submittedName>
        <fullName evidence="2">Glycosyltransferase involved in cell wall bisynthesis</fullName>
    </submittedName>
</protein>
<gene>
    <name evidence="2" type="ORF">SAMN04488503_1871</name>
</gene>
<dbReference type="Pfam" id="PF00534">
    <property type="entry name" value="Glycos_transf_1"/>
    <property type="match status" value="1"/>
</dbReference>
<name>A0A239A7H4_9BACT</name>
<dbReference type="EMBL" id="FZOC01000003">
    <property type="protein sequence ID" value="SNR91251.1"/>
    <property type="molecule type" value="Genomic_DNA"/>
</dbReference>
<dbReference type="Proteomes" id="UP000198324">
    <property type="component" value="Unassembled WGS sequence"/>
</dbReference>
<accession>A0A239A7H4</accession>
<evidence type="ECO:0000313" key="3">
    <source>
        <dbReference type="Proteomes" id="UP000198324"/>
    </source>
</evidence>
<feature type="domain" description="Glycosyl transferase family 1" evidence="1">
    <location>
        <begin position="202"/>
        <end position="366"/>
    </location>
</feature>
<dbReference type="GO" id="GO:0016757">
    <property type="term" value="F:glycosyltransferase activity"/>
    <property type="evidence" value="ECO:0007669"/>
    <property type="project" value="InterPro"/>
</dbReference>
<keyword evidence="2" id="KW-0808">Transferase</keyword>
<dbReference type="InterPro" id="IPR001296">
    <property type="entry name" value="Glyco_trans_1"/>
</dbReference>
<dbReference type="CDD" id="cd03801">
    <property type="entry name" value="GT4_PimA-like"/>
    <property type="match status" value="1"/>
</dbReference>
<keyword evidence="3" id="KW-1185">Reference proteome</keyword>
<reference evidence="2 3" key="1">
    <citation type="submission" date="2017-06" db="EMBL/GenBank/DDBJ databases">
        <authorList>
            <person name="Kim H.J."/>
            <person name="Triplett B.A."/>
        </authorList>
    </citation>
    <scope>NUCLEOTIDE SEQUENCE [LARGE SCALE GENOMIC DNA]</scope>
    <source>
        <strain evidence="2 3">DSM 13116</strain>
    </source>
</reference>
<evidence type="ECO:0000259" key="1">
    <source>
        <dbReference type="Pfam" id="PF00534"/>
    </source>
</evidence>
<dbReference type="SUPFAM" id="SSF53756">
    <property type="entry name" value="UDP-Glycosyltransferase/glycogen phosphorylase"/>
    <property type="match status" value="1"/>
</dbReference>
<dbReference type="AlphaFoldDB" id="A0A239A7H4"/>